<evidence type="ECO:0000313" key="4">
    <source>
        <dbReference type="EMBL" id="PPB50022.1"/>
    </source>
</evidence>
<dbReference type="GO" id="GO:0016226">
    <property type="term" value="P:iron-sulfur cluster assembly"/>
    <property type="evidence" value="ECO:0007669"/>
    <property type="project" value="InterPro"/>
</dbReference>
<keyword evidence="5" id="KW-1185">Reference proteome</keyword>
<dbReference type="Pfam" id="PF01458">
    <property type="entry name" value="SUFBD_core"/>
    <property type="match status" value="1"/>
</dbReference>
<evidence type="ECO:0000259" key="3">
    <source>
        <dbReference type="Pfam" id="PF01458"/>
    </source>
</evidence>
<feature type="compositionally biased region" description="Basic and acidic residues" evidence="2">
    <location>
        <begin position="14"/>
        <end position="28"/>
    </location>
</feature>
<sequence>MADTTQISPDTTSEGERTDLGRAADKARIGAPSDTVDTRAVIDGFTEEGESLPGGDDGVEQLGFKKHSHGNAPVVPEASRGERRRSFDLADFPTLTGLEEDWRFTPLKRLRGLHTDPLTGAAPAVSVTGAGNVTVETVDRSDARLGASATPEDRVAAAAWNAFTEATVITVPRETVADGEVMVAVTGTSPAAAAQHILIHAEAFSKAVVVLDHTGSVTLAQNVEIVVGDGAELTVVSVQEWDDDAVHVSSQQAKVGRDARYKHVVVSLGGDLVRLTPSSIFTATGAEVEMYGLYFADAGQHLEQRLLVDHAVPNCKSRVTYKGALQGQDAHTVWVGDVLIRKAAEGTDTYETNRNLILTDGARSDSVPNLEIETGLIEGAGHASATGRFDDEHLFYLMARGIPEKAARRLVVRGFLTEVIQQIKVPALEERLSESVERELAAGNL</sequence>
<dbReference type="NCBIfam" id="TIGR01981">
    <property type="entry name" value="sufD"/>
    <property type="match status" value="1"/>
</dbReference>
<dbReference type="InterPro" id="IPR011542">
    <property type="entry name" value="SUF_FeS_clus_asmbl_SufD"/>
</dbReference>
<protein>
    <submittedName>
        <fullName evidence="4">Fe-S cluster assembly protein SufD</fullName>
    </submittedName>
</protein>
<dbReference type="EMBL" id="PRKW01000002">
    <property type="protein sequence ID" value="PPB50022.1"/>
    <property type="molecule type" value="Genomic_DNA"/>
</dbReference>
<dbReference type="Proteomes" id="UP000239297">
    <property type="component" value="Unassembled WGS sequence"/>
</dbReference>
<dbReference type="InterPro" id="IPR055346">
    <property type="entry name" value="Fe-S_cluster_assembly_SufBD"/>
</dbReference>
<feature type="compositionally biased region" description="Polar residues" evidence="2">
    <location>
        <begin position="1"/>
        <end position="12"/>
    </location>
</feature>
<dbReference type="AlphaFoldDB" id="A0A2S5IZK4"/>
<name>A0A2S5IZK4_9MICC</name>
<proteinExistence type="inferred from homology"/>
<evidence type="ECO:0000313" key="5">
    <source>
        <dbReference type="Proteomes" id="UP000239297"/>
    </source>
</evidence>
<dbReference type="RefSeq" id="WP_104120515.1">
    <property type="nucleotide sequence ID" value="NZ_PRKW01000002.1"/>
</dbReference>
<organism evidence="4 5">
    <name type="scientific">Arthrobacter pityocampae</name>
    <dbReference type="NCBI Taxonomy" id="547334"/>
    <lineage>
        <taxon>Bacteria</taxon>
        <taxon>Bacillati</taxon>
        <taxon>Actinomycetota</taxon>
        <taxon>Actinomycetes</taxon>
        <taxon>Micrococcales</taxon>
        <taxon>Micrococcaceae</taxon>
        <taxon>Arthrobacter</taxon>
    </lineage>
</organism>
<dbReference type="OrthoDB" id="9803529at2"/>
<feature type="region of interest" description="Disordered" evidence="2">
    <location>
        <begin position="1"/>
        <end position="82"/>
    </location>
</feature>
<comment type="similarity">
    <text evidence="1">Belongs to the iron-sulfur cluster assembly SufBD family.</text>
</comment>
<evidence type="ECO:0000256" key="2">
    <source>
        <dbReference type="SAM" id="MobiDB-lite"/>
    </source>
</evidence>
<accession>A0A2S5IZK4</accession>
<dbReference type="PANTHER" id="PTHR43575">
    <property type="entry name" value="PROTEIN ABCI7, CHLOROPLASTIC"/>
    <property type="match status" value="1"/>
</dbReference>
<comment type="caution">
    <text evidence="4">The sequence shown here is derived from an EMBL/GenBank/DDBJ whole genome shotgun (WGS) entry which is preliminary data.</text>
</comment>
<evidence type="ECO:0000256" key="1">
    <source>
        <dbReference type="ARBA" id="ARBA00043967"/>
    </source>
</evidence>
<dbReference type="InterPro" id="IPR000825">
    <property type="entry name" value="SUF_FeS_clus_asmbl_SufBD_core"/>
</dbReference>
<gene>
    <name evidence="4" type="primary">sufD</name>
    <name evidence="4" type="ORF">C4K88_04900</name>
</gene>
<dbReference type="InterPro" id="IPR037284">
    <property type="entry name" value="SUF_FeS_clus_asmbl_SufBD_sf"/>
</dbReference>
<dbReference type="PANTHER" id="PTHR43575:SF1">
    <property type="entry name" value="PROTEIN ABCI7, CHLOROPLASTIC"/>
    <property type="match status" value="1"/>
</dbReference>
<feature type="domain" description="SUF system FeS cluster assembly SufBD core" evidence="3">
    <location>
        <begin position="190"/>
        <end position="415"/>
    </location>
</feature>
<reference evidence="4 5" key="1">
    <citation type="journal article" date="2014" name="Int. J. Syst. Evol. Microbiol.">
        <title>Arthrobacter pityocampae sp. nov., isolated from Thaumetopoea pityocampa (Lep., Thaumetopoeidae).</title>
        <authorList>
            <person name="Ince I.A."/>
            <person name="Demirbag Z."/>
            <person name="Kati H."/>
        </authorList>
    </citation>
    <scope>NUCLEOTIDE SEQUENCE [LARGE SCALE GENOMIC DNA]</scope>
    <source>
        <strain evidence="4 5">Tp2</strain>
    </source>
</reference>
<dbReference type="SUPFAM" id="SSF101960">
    <property type="entry name" value="Stabilizer of iron transporter SufD"/>
    <property type="match status" value="1"/>
</dbReference>